<protein>
    <submittedName>
        <fullName evidence="2">Uncharacterized protein</fullName>
    </submittedName>
</protein>
<keyword evidence="1" id="KW-0472">Membrane</keyword>
<evidence type="ECO:0000313" key="3">
    <source>
        <dbReference type="Proteomes" id="UP001162131"/>
    </source>
</evidence>
<keyword evidence="1" id="KW-1133">Transmembrane helix</keyword>
<gene>
    <name evidence="2" type="ORF">BSTOLATCC_MIC39531</name>
</gene>
<keyword evidence="1" id="KW-0812">Transmembrane</keyword>
<keyword evidence="3" id="KW-1185">Reference proteome</keyword>
<evidence type="ECO:0000256" key="1">
    <source>
        <dbReference type="SAM" id="Phobius"/>
    </source>
</evidence>
<feature type="transmembrane region" description="Helical" evidence="1">
    <location>
        <begin position="45"/>
        <end position="64"/>
    </location>
</feature>
<reference evidence="2" key="1">
    <citation type="submission" date="2021-09" db="EMBL/GenBank/DDBJ databases">
        <authorList>
            <consortium name="AG Swart"/>
            <person name="Singh M."/>
            <person name="Singh A."/>
            <person name="Seah K."/>
            <person name="Emmerich C."/>
        </authorList>
    </citation>
    <scope>NUCLEOTIDE SEQUENCE</scope>
    <source>
        <strain evidence="2">ATCC30299</strain>
    </source>
</reference>
<comment type="caution">
    <text evidence="2">The sequence shown here is derived from an EMBL/GenBank/DDBJ whole genome shotgun (WGS) entry which is preliminary data.</text>
</comment>
<name>A0AAU9JCA3_9CILI</name>
<proteinExistence type="predicted"/>
<dbReference type="AlphaFoldDB" id="A0AAU9JCA3"/>
<dbReference type="EMBL" id="CAJZBQ010000039">
    <property type="protein sequence ID" value="CAG9325736.1"/>
    <property type="molecule type" value="Genomic_DNA"/>
</dbReference>
<organism evidence="2 3">
    <name type="scientific">Blepharisma stoltei</name>
    <dbReference type="NCBI Taxonomy" id="1481888"/>
    <lineage>
        <taxon>Eukaryota</taxon>
        <taxon>Sar</taxon>
        <taxon>Alveolata</taxon>
        <taxon>Ciliophora</taxon>
        <taxon>Postciliodesmatophora</taxon>
        <taxon>Heterotrichea</taxon>
        <taxon>Heterotrichida</taxon>
        <taxon>Blepharismidae</taxon>
        <taxon>Blepharisma</taxon>
    </lineage>
</organism>
<sequence>MRWSSEALMVNEYNDLGMHCQHCTDCKKCDVLREYDFTRSIGEDVLYLCILMVGYRVIAYLLLWKRAVNSRK</sequence>
<accession>A0AAU9JCA3</accession>
<dbReference type="Proteomes" id="UP001162131">
    <property type="component" value="Unassembled WGS sequence"/>
</dbReference>
<evidence type="ECO:0000313" key="2">
    <source>
        <dbReference type="EMBL" id="CAG9325736.1"/>
    </source>
</evidence>